<dbReference type="SMART" id="SM00382">
    <property type="entry name" value="AAA"/>
    <property type="match status" value="1"/>
</dbReference>
<dbReference type="RefSeq" id="WP_282300592.1">
    <property type="nucleotide sequence ID" value="NZ_CP124616.1"/>
</dbReference>
<feature type="domain" description="AAA+ ATPase" evidence="1">
    <location>
        <begin position="137"/>
        <end position="312"/>
    </location>
</feature>
<dbReference type="InterPro" id="IPR003593">
    <property type="entry name" value="AAA+_ATPase"/>
</dbReference>
<dbReference type="EMBL" id="CP124616">
    <property type="protein sequence ID" value="WGW03962.1"/>
    <property type="molecule type" value="Genomic_DNA"/>
</dbReference>
<proteinExistence type="predicted"/>
<reference evidence="2 3" key="1">
    <citation type="submission" date="2023-05" db="EMBL/GenBank/DDBJ databases">
        <title>YMD87, complete Genome.</title>
        <authorList>
            <person name="Zhang J."/>
            <person name="Xu X."/>
        </authorList>
    </citation>
    <scope>NUCLEOTIDE SEQUENCE [LARGE SCALE GENOMIC DNA]</scope>
    <source>
        <strain evidence="2 3">YMD87</strain>
    </source>
</reference>
<dbReference type="Pfam" id="PF00004">
    <property type="entry name" value="AAA"/>
    <property type="match status" value="1"/>
</dbReference>
<evidence type="ECO:0000313" key="3">
    <source>
        <dbReference type="Proteomes" id="UP001241605"/>
    </source>
</evidence>
<name>A0ABY8QII4_9RHOB</name>
<dbReference type="InterPro" id="IPR027417">
    <property type="entry name" value="P-loop_NTPase"/>
</dbReference>
<protein>
    <submittedName>
        <fullName evidence="2">AAA family ATPase</fullName>
    </submittedName>
</protein>
<dbReference type="InterPro" id="IPR003959">
    <property type="entry name" value="ATPase_AAA_core"/>
</dbReference>
<dbReference type="Proteomes" id="UP001241605">
    <property type="component" value="Chromosome"/>
</dbReference>
<dbReference type="SUPFAM" id="SSF52540">
    <property type="entry name" value="P-loop containing nucleoside triphosphate hydrolases"/>
    <property type="match status" value="1"/>
</dbReference>
<organism evidence="2 3">
    <name type="scientific">Tropicibacter oceani</name>
    <dbReference type="NCBI Taxonomy" id="3058420"/>
    <lineage>
        <taxon>Bacteria</taxon>
        <taxon>Pseudomonadati</taxon>
        <taxon>Pseudomonadota</taxon>
        <taxon>Alphaproteobacteria</taxon>
        <taxon>Rhodobacterales</taxon>
        <taxon>Roseobacteraceae</taxon>
        <taxon>Tropicibacter</taxon>
    </lineage>
</organism>
<dbReference type="PANTHER" id="PTHR43718">
    <property type="entry name" value="LON PROTEASE"/>
    <property type="match status" value="1"/>
</dbReference>
<gene>
    <name evidence="2" type="ORF">QF118_00040</name>
</gene>
<dbReference type="PANTHER" id="PTHR43718:SF2">
    <property type="entry name" value="LON PROTEASE HOMOLOG, MITOCHONDRIAL"/>
    <property type="match status" value="1"/>
</dbReference>
<keyword evidence="3" id="KW-1185">Reference proteome</keyword>
<accession>A0ABY8QII4</accession>
<dbReference type="Gene3D" id="3.40.50.300">
    <property type="entry name" value="P-loop containing nucleotide triphosphate hydrolases"/>
    <property type="match status" value="1"/>
</dbReference>
<evidence type="ECO:0000259" key="1">
    <source>
        <dbReference type="SMART" id="SM00382"/>
    </source>
</evidence>
<dbReference type="InterPro" id="IPR027065">
    <property type="entry name" value="Lon_Prtase"/>
</dbReference>
<sequence length="349" mass="38857">MPKIRFADVNFRRLGAPERYEVEDRLKKFLANFRAERHPARSLRHIPAEDRDKIERRVVAYFEAVHRASGMGHLDRSDREKMEAFRGGVDLIEIKSEHQADEIASALHTEMPWMAAATERVWHDLRSSVRRGDAGPRISPLLLLGPPGIGKSHWARLLGEHIGVPTTTIEATSEPASFVVSGSQRGWSSAEPGKAVQSVMASKIANPVIVVDEIDKAGSPQSTSGRSFDLAEGLLPLLERTTAQGWACPYFRVKFDMSWIIWVLTANSLQGLTQPFLSRCPPLELPSLSLDHLKGFAAREGARRGLPMDAVDAVQEVIDAIRQPQLLSLRNVLRLLDAVEVTFHQPVLH</sequence>
<evidence type="ECO:0000313" key="2">
    <source>
        <dbReference type="EMBL" id="WGW03962.1"/>
    </source>
</evidence>